<dbReference type="GO" id="GO:0004497">
    <property type="term" value="F:monooxygenase activity"/>
    <property type="evidence" value="ECO:0007669"/>
    <property type="project" value="InterPro"/>
</dbReference>
<evidence type="ECO:0000256" key="9">
    <source>
        <dbReference type="ARBA" id="ARBA00023160"/>
    </source>
</evidence>
<evidence type="ECO:0000256" key="5">
    <source>
        <dbReference type="ARBA" id="ARBA00022767"/>
    </source>
</evidence>
<evidence type="ECO:0000256" key="6">
    <source>
        <dbReference type="ARBA" id="ARBA00022832"/>
    </source>
</evidence>
<dbReference type="PANTHER" id="PTHR24286:SF365">
    <property type="entry name" value="ALLENE OXIDE SYNTHASE 3"/>
    <property type="match status" value="1"/>
</dbReference>
<keyword evidence="8" id="KW-0443">Lipid metabolism</keyword>
<dbReference type="GO" id="GO:0009978">
    <property type="term" value="F:allene oxide synthase activity"/>
    <property type="evidence" value="ECO:0007669"/>
    <property type="project" value="UniProtKB-EC"/>
</dbReference>
<comment type="caution">
    <text evidence="15">The sequence shown here is derived from an EMBL/GenBank/DDBJ whole genome shotgun (WGS) entry which is preliminary data.</text>
</comment>
<evidence type="ECO:0000256" key="1">
    <source>
        <dbReference type="ARBA" id="ARBA00010617"/>
    </source>
</evidence>
<evidence type="ECO:0000313" key="16">
    <source>
        <dbReference type="Proteomes" id="UP001151287"/>
    </source>
</evidence>
<dbReference type="EC" id="4.2.1.92" evidence="13"/>
<reference evidence="15" key="1">
    <citation type="journal article" date="2022" name="Cell">
        <title>Repeat-based holocentromeres influence genome architecture and karyotype evolution.</title>
        <authorList>
            <person name="Hofstatter P.G."/>
            <person name="Thangavel G."/>
            <person name="Lux T."/>
            <person name="Neumann P."/>
            <person name="Vondrak T."/>
            <person name="Novak P."/>
            <person name="Zhang M."/>
            <person name="Costa L."/>
            <person name="Castellani M."/>
            <person name="Scott A."/>
            <person name="Toegelov H."/>
            <person name="Fuchs J."/>
            <person name="Mata-Sucre Y."/>
            <person name="Dias Y."/>
            <person name="Vanzela A.L.L."/>
            <person name="Huettel B."/>
            <person name="Almeida C.C.S."/>
            <person name="Simkova H."/>
            <person name="Souza G."/>
            <person name="Pedrosa-Harand A."/>
            <person name="Macas J."/>
            <person name="Mayer K.F.X."/>
            <person name="Houben A."/>
            <person name="Marques A."/>
        </authorList>
    </citation>
    <scope>NUCLEOTIDE SEQUENCE</scope>
    <source>
        <strain evidence="15">RhyBre1mFocal</strain>
    </source>
</reference>
<dbReference type="InterPro" id="IPR036396">
    <property type="entry name" value="Cyt_P450_sf"/>
</dbReference>
<dbReference type="AlphaFoldDB" id="A0A9Q0C092"/>
<dbReference type="GO" id="GO:0005506">
    <property type="term" value="F:iron ion binding"/>
    <property type="evidence" value="ECO:0007669"/>
    <property type="project" value="InterPro"/>
</dbReference>
<keyword evidence="5" id="KW-0925">Oxylipin biosynthesis</keyword>
<evidence type="ECO:0000256" key="4">
    <source>
        <dbReference type="ARBA" id="ARBA00022723"/>
    </source>
</evidence>
<evidence type="ECO:0000256" key="14">
    <source>
        <dbReference type="PIRSR" id="PIRSR602403-1"/>
    </source>
</evidence>
<accession>A0A9Q0C092</accession>
<name>A0A9Q0C092_9POAL</name>
<dbReference type="InterPro" id="IPR002403">
    <property type="entry name" value="Cyt_P450_E_grp-IV"/>
</dbReference>
<evidence type="ECO:0000256" key="7">
    <source>
        <dbReference type="ARBA" id="ARBA00023004"/>
    </source>
</evidence>
<dbReference type="GO" id="GO:0020037">
    <property type="term" value="F:heme binding"/>
    <property type="evidence" value="ECO:0007669"/>
    <property type="project" value="InterPro"/>
</dbReference>
<keyword evidence="2" id="KW-0444">Lipid biosynthesis</keyword>
<comment type="function">
    <text evidence="11">Involved in the biosynthesis of jasmonic acid, a growth regulator that is implicated also as a signaling molecule in plant defense. Converts 13-hydroperoxylinolenic acid to 12,13-epoxylinolenic acid.</text>
</comment>
<sequence>MAKTGNGTAEEHSPSGLPIKQIPGNYGIPVLSPIYDRLHYYYFQGHMGYFKSHATKNNSTVVRLNMPPGIFISRNPHVIAVLDAKSFRVLFDPSKVEKKNTFTGTYVPPLSLYSGLRPMAYLDTTEQLHSSLKSFSFHLLASRKSQFIPTFHKAYSSLFDTVEAKIASGPVEFNGLNQSSAFDFTCNAFLGAVPSEVIGPSASNKAAIWLLLQLHPLASRLTKFIPWPIEDLLLHCVPLPPCLAHGGYKTLEEFFSKAGESLLEDAANKFGLSRDVALHNLIFMTSFNANAGFKIFMPILLKWLAHAGETLHGKLVQEIRSVVKSSNGKITLDALEKMELTKSVVWEALRLDPPVENQFGHARTDLIIESHDTAFRVKKGEMICGYQPLAMRDEKVFKNAEQFVADRFVGDQGKKLLEYVYWSNGPETVSPTVGNKQCPGKDMVILVGRLFVAHLFLRYDTFSAVHDGMLLGLEPRMVFKSVKKASEVLISDQ</sequence>
<evidence type="ECO:0000313" key="15">
    <source>
        <dbReference type="EMBL" id="KAJ1684890.1"/>
    </source>
</evidence>
<dbReference type="PRINTS" id="PR00465">
    <property type="entry name" value="EP450IV"/>
</dbReference>
<evidence type="ECO:0000256" key="2">
    <source>
        <dbReference type="ARBA" id="ARBA00022516"/>
    </source>
</evidence>
<evidence type="ECO:0000256" key="13">
    <source>
        <dbReference type="ARBA" id="ARBA00067081"/>
    </source>
</evidence>
<evidence type="ECO:0000256" key="3">
    <source>
        <dbReference type="ARBA" id="ARBA00022617"/>
    </source>
</evidence>
<dbReference type="GO" id="GO:0016125">
    <property type="term" value="P:sterol metabolic process"/>
    <property type="evidence" value="ECO:0007669"/>
    <property type="project" value="TreeGrafter"/>
</dbReference>
<keyword evidence="16" id="KW-1185">Reference proteome</keyword>
<dbReference type="GO" id="GO:0006633">
    <property type="term" value="P:fatty acid biosynthetic process"/>
    <property type="evidence" value="ECO:0007669"/>
    <property type="project" value="UniProtKB-KW"/>
</dbReference>
<comment type="cofactor">
    <cofactor evidence="14">
        <name>heme</name>
        <dbReference type="ChEBI" id="CHEBI:30413"/>
    </cofactor>
</comment>
<keyword evidence="10" id="KW-0456">Lyase</keyword>
<dbReference type="CDD" id="cd11071">
    <property type="entry name" value="CYP74"/>
    <property type="match status" value="1"/>
</dbReference>
<dbReference type="PANTHER" id="PTHR24286">
    <property type="entry name" value="CYTOCHROME P450 26"/>
    <property type="match status" value="1"/>
</dbReference>
<keyword evidence="6" id="KW-0276">Fatty acid metabolism</keyword>
<gene>
    <name evidence="15" type="ORF">LUZ63_016280</name>
</gene>
<evidence type="ECO:0000256" key="12">
    <source>
        <dbReference type="ARBA" id="ARBA00060657"/>
    </source>
</evidence>
<keyword evidence="3 14" id="KW-0349">Heme</keyword>
<dbReference type="GO" id="GO:0016705">
    <property type="term" value="F:oxidoreductase activity, acting on paired donors, with incorporation or reduction of molecular oxygen"/>
    <property type="evidence" value="ECO:0007669"/>
    <property type="project" value="InterPro"/>
</dbReference>
<proteinExistence type="inferred from homology"/>
<keyword evidence="9" id="KW-0275">Fatty acid biosynthesis</keyword>
<dbReference type="EMBL" id="JAMQYH010000005">
    <property type="protein sequence ID" value="KAJ1684890.1"/>
    <property type="molecule type" value="Genomic_DNA"/>
</dbReference>
<dbReference type="SUPFAM" id="SSF48264">
    <property type="entry name" value="Cytochrome P450"/>
    <property type="match status" value="1"/>
</dbReference>
<evidence type="ECO:0000256" key="11">
    <source>
        <dbReference type="ARBA" id="ARBA00057103"/>
    </source>
</evidence>
<evidence type="ECO:0000256" key="8">
    <source>
        <dbReference type="ARBA" id="ARBA00023098"/>
    </source>
</evidence>
<organism evidence="15 16">
    <name type="scientific">Rhynchospora breviuscula</name>
    <dbReference type="NCBI Taxonomy" id="2022672"/>
    <lineage>
        <taxon>Eukaryota</taxon>
        <taxon>Viridiplantae</taxon>
        <taxon>Streptophyta</taxon>
        <taxon>Embryophyta</taxon>
        <taxon>Tracheophyta</taxon>
        <taxon>Spermatophyta</taxon>
        <taxon>Magnoliopsida</taxon>
        <taxon>Liliopsida</taxon>
        <taxon>Poales</taxon>
        <taxon>Cyperaceae</taxon>
        <taxon>Cyperoideae</taxon>
        <taxon>Rhynchosporeae</taxon>
        <taxon>Rhynchospora</taxon>
    </lineage>
</organism>
<dbReference type="Pfam" id="PF00067">
    <property type="entry name" value="p450"/>
    <property type="match status" value="1"/>
</dbReference>
<feature type="binding site" description="axial binding residue" evidence="14">
    <location>
        <position position="438"/>
    </location>
    <ligand>
        <name>heme</name>
        <dbReference type="ChEBI" id="CHEBI:30413"/>
    </ligand>
    <ligandPart>
        <name>Fe</name>
        <dbReference type="ChEBI" id="CHEBI:18248"/>
    </ligandPart>
</feature>
<keyword evidence="7 14" id="KW-0408">Iron</keyword>
<evidence type="ECO:0000256" key="10">
    <source>
        <dbReference type="ARBA" id="ARBA00023239"/>
    </source>
</evidence>
<dbReference type="InterPro" id="IPR001128">
    <property type="entry name" value="Cyt_P450"/>
</dbReference>
<protein>
    <recommendedName>
        <fullName evidence="13">hydroperoxide dehydratase</fullName>
        <ecNumber evidence="13">4.2.1.92</ecNumber>
    </recommendedName>
</protein>
<dbReference type="FunFam" id="1.10.630.10:FF:000024">
    <property type="entry name" value="Allene oxide synthase, chloroplastic"/>
    <property type="match status" value="1"/>
</dbReference>
<comment type="pathway">
    <text evidence="12">Lipid metabolism; oxylipin biosynthesis.</text>
</comment>
<dbReference type="Gene3D" id="1.10.630.10">
    <property type="entry name" value="Cytochrome P450"/>
    <property type="match status" value="1"/>
</dbReference>
<keyword evidence="4 14" id="KW-0479">Metal-binding</keyword>
<comment type="similarity">
    <text evidence="1">Belongs to the cytochrome P450 family.</text>
</comment>
<dbReference type="OrthoDB" id="2789670at2759"/>
<dbReference type="GO" id="GO:0031408">
    <property type="term" value="P:oxylipin biosynthetic process"/>
    <property type="evidence" value="ECO:0007669"/>
    <property type="project" value="UniProtKB-KW"/>
</dbReference>
<dbReference type="Proteomes" id="UP001151287">
    <property type="component" value="Unassembled WGS sequence"/>
</dbReference>